<evidence type="ECO:0000256" key="1">
    <source>
        <dbReference type="SAM" id="Phobius"/>
    </source>
</evidence>
<comment type="caution">
    <text evidence="2">The sequence shown here is derived from an EMBL/GenBank/DDBJ whole genome shotgun (WGS) entry which is preliminary data.</text>
</comment>
<sequence>MSEKGLYSPVVRRIITIILLIGIIGSFLAVYYLVYMPQQRMQYNLRIFRILHEISNSFKQRVVNYGTVYSYNYISQKNKDTTLHVNTFAHTIPAGTSSTGDSATANSKATISFLPDSTYRQRLNAVFLSSFKGNALSIDAFQSGKTIQQDSVSFFVNNPAAKRDTNGKPQHVFTIKQSLADILEPLLKVHTTTFESILLIKQRGDSEKKDAGKNARFDAILYKSENADIANINTDSLFHNKYIEAPVIADLDIEGITYKMFLLPFQLQPGASDTYVLAGIVSGDVYKAQSQSVPINLLVTLCVIIVVLLLVLPFLKIFFLSAQENITIRDVRIIIVVIFFIPFFIVLVCSSTWLYSYRTRWATAVLQHLQNSITGNFYKEISEGVQQLRYYDNTIMHASAAIDSDTKARLGLLNKPARDSIDLKDIIFYPKYYKHFTNLHWMNNEGNDIAVWTLVNRLAPTYFQLSDRQYFRDIKFGRGYTLPNAPPAIAGERFSIQPVLSRLTGEYTINISLPSSAQIKTAGDSQIPAKNAAVAALSSKMYSVWNTIVPKGFAFCIVDEAGNIISHSDTARNLQENILEESGDSLAIRNAIHHKDSTLLRNISLYEQQVRMIIKPMPGLPYYLITYYNKRGEYLFLLHIIAFVFLCQSTLLLFASLFSYSMMISGKRATKLLFTPADLNWLHPSADKKGYYIKNICQCIACFILTFLFAAFYYYRYSAEEYYLFTVNAALLLPLFVVTGYYMVKKSRDFIIKEKIKGAYFSISQYRRFLLSNVSILLLYIVSILLFAILQNVLFFSKTCTNGHVVICGIWILIVLALPVIVAIAGFNPDYKKNSKEQQANNHYLAYFVITLLLAATLISVVPAITFVSYAFRQENNLRLQSLQIDLAKKIQQRRTDINQLFWKTKLNITPFKDRATAYINNLKFDTGMGIYLLNKDTLEKINNYGQVPPQNLSCSPFYKSITRYLFLPPDHDEFYDDPSHHRYYYWQMNNTDSTQVLRLFYNNTTDNRSAYSLVLTSTLPHTYLFKKLTGNYIGWLQLLLLLIFIFVFYKIIYSIAKKIFLIDFFKTPNINVTDANALAQEDTLWLQKSYKSAGLQEAGKGIFTEVEAVNFATIRKKENEALKENNEEVIIWLHLVLNDVYEAIWEQCTDVEKYTLYDFATDGFTNYKQVILLYDLYDKGLLVKEEDGNISLMTKSFRNFLITKEGAEEVRKMSRASRTGSWGTLRTVFYIILIASAIFIFISQEEASRRLITIVTSMGALLPAILKLFDKSTFSMPAASTSDNKK</sequence>
<feature type="transmembrane region" description="Helical" evidence="1">
    <location>
        <begin position="1222"/>
        <end position="1243"/>
    </location>
</feature>
<feature type="transmembrane region" description="Helical" evidence="1">
    <location>
        <begin position="845"/>
        <end position="872"/>
    </location>
</feature>
<organism evidence="2 3">
    <name type="scientific">Ilyomonas limi</name>
    <dbReference type="NCBI Taxonomy" id="2575867"/>
    <lineage>
        <taxon>Bacteria</taxon>
        <taxon>Pseudomonadati</taxon>
        <taxon>Bacteroidota</taxon>
        <taxon>Chitinophagia</taxon>
        <taxon>Chitinophagales</taxon>
        <taxon>Chitinophagaceae</taxon>
        <taxon>Ilyomonas</taxon>
    </lineage>
</organism>
<keyword evidence="1" id="KW-0472">Membrane</keyword>
<dbReference type="EMBL" id="SZQL01000005">
    <property type="protein sequence ID" value="TKK69335.1"/>
    <property type="molecule type" value="Genomic_DNA"/>
</dbReference>
<proteinExistence type="predicted"/>
<feature type="transmembrane region" description="Helical" evidence="1">
    <location>
        <begin position="634"/>
        <end position="658"/>
    </location>
</feature>
<feature type="transmembrane region" description="Helical" evidence="1">
    <location>
        <begin position="769"/>
        <end position="790"/>
    </location>
</feature>
<feature type="transmembrane region" description="Helical" evidence="1">
    <location>
        <begin position="696"/>
        <end position="716"/>
    </location>
</feature>
<feature type="transmembrane region" description="Helical" evidence="1">
    <location>
        <begin position="722"/>
        <end position="744"/>
    </location>
</feature>
<keyword evidence="1" id="KW-0812">Transmembrane</keyword>
<dbReference type="Proteomes" id="UP000305848">
    <property type="component" value="Unassembled WGS sequence"/>
</dbReference>
<feature type="transmembrane region" description="Helical" evidence="1">
    <location>
        <begin position="331"/>
        <end position="355"/>
    </location>
</feature>
<feature type="transmembrane region" description="Helical" evidence="1">
    <location>
        <begin position="14"/>
        <end position="34"/>
    </location>
</feature>
<protein>
    <recommendedName>
        <fullName evidence="4">Cache domain-containing protein</fullName>
    </recommendedName>
</protein>
<evidence type="ECO:0000313" key="3">
    <source>
        <dbReference type="Proteomes" id="UP000305848"/>
    </source>
</evidence>
<feature type="transmembrane region" description="Helical" evidence="1">
    <location>
        <begin position="1249"/>
        <end position="1267"/>
    </location>
</feature>
<dbReference type="RefSeq" id="WP_137261330.1">
    <property type="nucleotide sequence ID" value="NZ_SZQL01000005.1"/>
</dbReference>
<feature type="transmembrane region" description="Helical" evidence="1">
    <location>
        <begin position="297"/>
        <end position="319"/>
    </location>
</feature>
<accession>A0A4U3L2T2</accession>
<feature type="transmembrane region" description="Helical" evidence="1">
    <location>
        <begin position="802"/>
        <end position="824"/>
    </location>
</feature>
<feature type="transmembrane region" description="Helical" evidence="1">
    <location>
        <begin position="1033"/>
        <end position="1053"/>
    </location>
</feature>
<gene>
    <name evidence="2" type="ORF">FC093_08445</name>
</gene>
<evidence type="ECO:0000313" key="2">
    <source>
        <dbReference type="EMBL" id="TKK69335.1"/>
    </source>
</evidence>
<name>A0A4U3L2T2_9BACT</name>
<dbReference type="OrthoDB" id="613658at2"/>
<evidence type="ECO:0008006" key="4">
    <source>
        <dbReference type="Google" id="ProtNLM"/>
    </source>
</evidence>
<keyword evidence="1" id="KW-1133">Transmembrane helix</keyword>
<keyword evidence="3" id="KW-1185">Reference proteome</keyword>
<reference evidence="2 3" key="1">
    <citation type="submission" date="2019-05" db="EMBL/GenBank/DDBJ databases">
        <title>Panacibacter sp. strain 17mud1-8 Genome sequencing and assembly.</title>
        <authorList>
            <person name="Chhetri G."/>
        </authorList>
    </citation>
    <scope>NUCLEOTIDE SEQUENCE [LARGE SCALE GENOMIC DNA]</scope>
    <source>
        <strain evidence="2 3">17mud1-8</strain>
    </source>
</reference>